<dbReference type="InterPro" id="IPR029030">
    <property type="entry name" value="Caspase-like_dom_sf"/>
</dbReference>
<dbReference type="Gene3D" id="3.40.50.1460">
    <property type="match status" value="1"/>
</dbReference>
<dbReference type="AlphaFoldDB" id="A0A1W1BFK8"/>
<feature type="domain" description="Peptidase C14 caspase" evidence="1">
    <location>
        <begin position="7"/>
        <end position="161"/>
    </location>
</feature>
<proteinExistence type="predicted"/>
<dbReference type="GO" id="GO:0006508">
    <property type="term" value="P:proteolysis"/>
    <property type="evidence" value="ECO:0007669"/>
    <property type="project" value="InterPro"/>
</dbReference>
<dbReference type="InterPro" id="IPR011600">
    <property type="entry name" value="Pept_C14_caspase"/>
</dbReference>
<evidence type="ECO:0000259" key="1">
    <source>
        <dbReference type="Pfam" id="PF00656"/>
    </source>
</evidence>
<reference evidence="2" key="1">
    <citation type="submission" date="2016-10" db="EMBL/GenBank/DDBJ databases">
        <authorList>
            <person name="de Groot N.N."/>
        </authorList>
    </citation>
    <scope>NUCLEOTIDE SEQUENCE</scope>
</reference>
<dbReference type="GO" id="GO:0004197">
    <property type="term" value="F:cysteine-type endopeptidase activity"/>
    <property type="evidence" value="ECO:0007669"/>
    <property type="project" value="InterPro"/>
</dbReference>
<evidence type="ECO:0000313" key="2">
    <source>
        <dbReference type="EMBL" id="SFV52302.1"/>
    </source>
</evidence>
<dbReference type="EMBL" id="FPHE01000029">
    <property type="protein sequence ID" value="SFV52302.1"/>
    <property type="molecule type" value="Genomic_DNA"/>
</dbReference>
<gene>
    <name evidence="2" type="ORF">MNB_SV-12-483</name>
</gene>
<dbReference type="SUPFAM" id="SSF52129">
    <property type="entry name" value="Caspase-like"/>
    <property type="match status" value="1"/>
</dbReference>
<dbReference type="Pfam" id="PF00656">
    <property type="entry name" value="Peptidase_C14"/>
    <property type="match status" value="1"/>
</dbReference>
<sequence>MAKDYGLIVSISQYQNSDIPTLNVSEDVRRYESVLKKMGFIGSCKYLKNESATRTNILGHIRGVAQTITDKDRFFMFFTGHGTDENDEDYGSKLQEALPEKYWKDTGMILPYDFNPNKKGIANSVIIGKRDLRNYFKAIDNNTDKALIVFDACFSENSSKGKLRRVNRFVHIDTKNKTYPYRNIVYIGASKTQAKTGKLSKVLDGCMNKDTTFVGLKGCMNRELSRSPHKAVVLSMSENPRVFVW</sequence>
<accession>A0A1W1BFK8</accession>
<name>A0A1W1BFK8_9ZZZZ</name>
<organism evidence="2">
    <name type="scientific">hydrothermal vent metagenome</name>
    <dbReference type="NCBI Taxonomy" id="652676"/>
    <lineage>
        <taxon>unclassified sequences</taxon>
        <taxon>metagenomes</taxon>
        <taxon>ecological metagenomes</taxon>
    </lineage>
</organism>
<protein>
    <recommendedName>
        <fullName evidence="1">Peptidase C14 caspase domain-containing protein</fullName>
    </recommendedName>
</protein>